<evidence type="ECO:0000256" key="1">
    <source>
        <dbReference type="ARBA" id="ARBA00007251"/>
    </source>
</evidence>
<dbReference type="GO" id="GO:0019509">
    <property type="term" value="P:L-methionine salvage from methylthioadenosine"/>
    <property type="evidence" value="ECO:0007669"/>
    <property type="project" value="TreeGrafter"/>
</dbReference>
<dbReference type="SUPFAM" id="SSF55811">
    <property type="entry name" value="Nudix"/>
    <property type="match status" value="1"/>
</dbReference>
<feature type="non-terminal residue" evidence="5">
    <location>
        <position position="1"/>
    </location>
</feature>
<evidence type="ECO:0000256" key="2">
    <source>
        <dbReference type="RuleBase" id="RU003814"/>
    </source>
</evidence>
<dbReference type="PANTHER" id="PTHR43475">
    <property type="entry name" value="METHYLTHIORIBOSE-1-PHOSPHATE ISOMERASE"/>
    <property type="match status" value="1"/>
</dbReference>
<dbReference type="InterPro" id="IPR015797">
    <property type="entry name" value="NUDIX_hydrolase-like_dom_sf"/>
</dbReference>
<organism evidence="5 6">
    <name type="scientific">Tolypocladium capitatum</name>
    <dbReference type="NCBI Taxonomy" id="45235"/>
    <lineage>
        <taxon>Eukaryota</taxon>
        <taxon>Fungi</taxon>
        <taxon>Dikarya</taxon>
        <taxon>Ascomycota</taxon>
        <taxon>Pezizomycotina</taxon>
        <taxon>Sordariomycetes</taxon>
        <taxon>Hypocreomycetidae</taxon>
        <taxon>Hypocreales</taxon>
        <taxon>Ophiocordycipitaceae</taxon>
        <taxon>Tolypocladium</taxon>
    </lineage>
</organism>
<name>A0A2K3QDF7_9HYPO</name>
<dbReference type="Pfam" id="PF01008">
    <property type="entry name" value="IF-2B"/>
    <property type="match status" value="1"/>
</dbReference>
<keyword evidence="5" id="KW-0413">Isomerase</keyword>
<sequence length="634" mass="68240">LGLCEATCTSLRTLRVDGVAWSAEYVVQGKFIIVHLHLHLNLRSALVTNAATTLLRDLPTDSGQEIQQPGVVGGLVAWSTASSAHDAANPPRIVVNHRNHRDHDAAFANCMTPEHKLLRRPWHDIHIPLRHHRASSSTAMKPLERRAVASSFIFKYPDDNPDARPQVALFRRSGLVRTYRHEYAPIAGSVEACDATPLATAWRELGDETTLTPSSLRLLRQGKPFSFADASVGREWTVNPFAFVLTPAAAESRITLDWEHEGYAWFDPVAVTDDVAFGGVPRLLESLRRVWFDVDMGAEAARVLERGLGALRADHESGARQLASAALAVFVDVLPRLDAGSRSRWWRNVRFVGWHLWKNGRESMGASILSVVLASLDVIEARLPSDPGDALPAGFVDDAVAAVRAFSQQRQASSVQVADAFASFLRQSIPAPSKPIHVVTLSASSTITASLIHALAMNIPLHIHVLESRPLFEGAKAARALAAFARQRGIVAAVSVHTDASAAIAAQGADVLLLGADLIDRHGNVSNKTGSLPAVLAARHVSPGVKVVVLAGTEKILPFDPPGHEENDPAEVSRSWGGGSADAGDVAVKNVYFEWVSAGLVNHYVTEHGVATAEGVATCAGQVQRRADGFFSDL</sequence>
<dbReference type="Gene3D" id="3.90.79.10">
    <property type="entry name" value="Nucleoside Triphosphate Pyrophosphohydrolase"/>
    <property type="match status" value="1"/>
</dbReference>
<dbReference type="InterPro" id="IPR000649">
    <property type="entry name" value="IF-2B-related"/>
</dbReference>
<evidence type="ECO:0000313" key="5">
    <source>
        <dbReference type="EMBL" id="PNY25576.1"/>
    </source>
</evidence>
<dbReference type="EMBL" id="NRSZ01000708">
    <property type="protein sequence ID" value="PNY25576.1"/>
    <property type="molecule type" value="Genomic_DNA"/>
</dbReference>
<gene>
    <name evidence="5" type="ORF">TCAP_04480</name>
</gene>
<keyword evidence="6" id="KW-1185">Reference proteome</keyword>
<dbReference type="InterPro" id="IPR037171">
    <property type="entry name" value="NagB/RpiA_transferase-like"/>
</dbReference>
<dbReference type="OrthoDB" id="206213at2759"/>
<dbReference type="SUPFAM" id="SSF100950">
    <property type="entry name" value="NagB/RpiA/CoA transferase-like"/>
    <property type="match status" value="1"/>
</dbReference>
<dbReference type="AlphaFoldDB" id="A0A2K3QDF7"/>
<proteinExistence type="inferred from homology"/>
<dbReference type="InterPro" id="IPR042529">
    <property type="entry name" value="IF_2B-like_C"/>
</dbReference>
<evidence type="ECO:0000256" key="3">
    <source>
        <dbReference type="SAM" id="MobiDB-lite"/>
    </source>
</evidence>
<dbReference type="Pfam" id="PF00293">
    <property type="entry name" value="NUDIX"/>
    <property type="match status" value="1"/>
</dbReference>
<dbReference type="PROSITE" id="PS51462">
    <property type="entry name" value="NUDIX"/>
    <property type="match status" value="1"/>
</dbReference>
<comment type="caution">
    <text evidence="5">The sequence shown here is derived from an EMBL/GenBank/DDBJ whole genome shotgun (WGS) entry which is preliminary data.</text>
</comment>
<dbReference type="PANTHER" id="PTHR43475:SF3">
    <property type="entry name" value="TRANSLATION INITIATION FACTOR EIF-2B SUBUNIT FAMILY PROTEIN (AFU_ORTHOLOGUE AFUA_2G14290)"/>
    <property type="match status" value="1"/>
</dbReference>
<evidence type="ECO:0000313" key="6">
    <source>
        <dbReference type="Proteomes" id="UP000236621"/>
    </source>
</evidence>
<dbReference type="STRING" id="45235.A0A2K3QDF7"/>
<dbReference type="Gene3D" id="3.40.50.10470">
    <property type="entry name" value="Translation initiation factor eif-2b, domain 2"/>
    <property type="match status" value="1"/>
</dbReference>
<accession>A0A2K3QDF7</accession>
<feature type="domain" description="Nudix hydrolase" evidence="4">
    <location>
        <begin position="144"/>
        <end position="288"/>
    </location>
</feature>
<dbReference type="Proteomes" id="UP000236621">
    <property type="component" value="Unassembled WGS sequence"/>
</dbReference>
<reference evidence="5 6" key="1">
    <citation type="submission" date="2017-08" db="EMBL/GenBank/DDBJ databases">
        <title>Harnessing the power of phylogenomics to disentangle the directionality and signatures of interkingdom host jumping in the parasitic fungal genus Tolypocladium.</title>
        <authorList>
            <person name="Quandt C.A."/>
            <person name="Patterson W."/>
            <person name="Spatafora J.W."/>
        </authorList>
    </citation>
    <scope>NUCLEOTIDE SEQUENCE [LARGE SCALE GENOMIC DNA]</scope>
    <source>
        <strain evidence="5 6">CBS 113982</strain>
    </source>
</reference>
<comment type="similarity">
    <text evidence="1 2">Belongs to the eIF-2B alpha/beta/delta subunits family.</text>
</comment>
<evidence type="ECO:0000259" key="4">
    <source>
        <dbReference type="PROSITE" id="PS51462"/>
    </source>
</evidence>
<dbReference type="InterPro" id="IPR000086">
    <property type="entry name" value="NUDIX_hydrolase_dom"/>
</dbReference>
<feature type="region of interest" description="Disordered" evidence="3">
    <location>
        <begin position="559"/>
        <end position="578"/>
    </location>
</feature>
<protein>
    <submittedName>
        <fullName evidence="5">Methylthioribose-1-phosphate isomerase</fullName>
    </submittedName>
</protein>
<dbReference type="GO" id="GO:0046523">
    <property type="term" value="F:S-methyl-5-thioribose-1-phosphate isomerase activity"/>
    <property type="evidence" value="ECO:0007669"/>
    <property type="project" value="TreeGrafter"/>
</dbReference>